<evidence type="ECO:0000313" key="3">
    <source>
        <dbReference type="Proteomes" id="UP000620139"/>
    </source>
</evidence>
<dbReference type="InterPro" id="IPR013321">
    <property type="entry name" value="Arc_rbn_hlx_hlx"/>
</dbReference>
<dbReference type="SUPFAM" id="SSF47598">
    <property type="entry name" value="Ribbon-helix-helix"/>
    <property type="match status" value="1"/>
</dbReference>
<dbReference type="Proteomes" id="UP000620139">
    <property type="component" value="Unassembled WGS sequence"/>
</dbReference>
<sequence length="85" mass="9254">MSTTTIRLDDDFKQRLTAAAARTGRTAHAFILEAVAQQVERCEQEAAFHHVAQQRWATLVAGGPSLSLADAEAHLAQRVRAQTKG</sequence>
<dbReference type="Pfam" id="PF01402">
    <property type="entry name" value="RHH_1"/>
    <property type="match status" value="1"/>
</dbReference>
<dbReference type="GO" id="GO:0006355">
    <property type="term" value="P:regulation of DNA-templated transcription"/>
    <property type="evidence" value="ECO:0007669"/>
    <property type="project" value="InterPro"/>
</dbReference>
<proteinExistence type="predicted"/>
<comment type="caution">
    <text evidence="2">The sequence shown here is derived from an EMBL/GenBank/DDBJ whole genome shotgun (WGS) entry which is preliminary data.</text>
</comment>
<protein>
    <submittedName>
        <fullName evidence="2">Ribbon-helix-helix protein, CopG family</fullName>
    </submittedName>
</protein>
<dbReference type="Gene3D" id="1.10.1220.10">
    <property type="entry name" value="Met repressor-like"/>
    <property type="match status" value="1"/>
</dbReference>
<evidence type="ECO:0000259" key="1">
    <source>
        <dbReference type="Pfam" id="PF01402"/>
    </source>
</evidence>
<keyword evidence="3" id="KW-1185">Reference proteome</keyword>
<evidence type="ECO:0000313" key="2">
    <source>
        <dbReference type="EMBL" id="MBH9551996.1"/>
    </source>
</evidence>
<gene>
    <name evidence="2" type="ORF">I7X43_03945</name>
</gene>
<dbReference type="AlphaFoldDB" id="A0A931IUW9"/>
<name>A0A931IUW9_9BURK</name>
<dbReference type="InterPro" id="IPR002145">
    <property type="entry name" value="CopG"/>
</dbReference>
<dbReference type="EMBL" id="JAEDAL010000001">
    <property type="protein sequence ID" value="MBH9551996.1"/>
    <property type="molecule type" value="Genomic_DNA"/>
</dbReference>
<dbReference type="RefSeq" id="WP_198099581.1">
    <property type="nucleotide sequence ID" value="NZ_JAEDAL010000001.1"/>
</dbReference>
<feature type="domain" description="Ribbon-helix-helix protein CopG" evidence="1">
    <location>
        <begin position="4"/>
        <end position="41"/>
    </location>
</feature>
<accession>A0A931IUW9</accession>
<dbReference type="InterPro" id="IPR010985">
    <property type="entry name" value="Ribbon_hlx_hlx"/>
</dbReference>
<reference evidence="2" key="1">
    <citation type="submission" date="2020-12" db="EMBL/GenBank/DDBJ databases">
        <title>The genome sequence of Inhella sp. 4Y17.</title>
        <authorList>
            <person name="Liu Y."/>
        </authorList>
    </citation>
    <scope>NUCLEOTIDE SEQUENCE</scope>
    <source>
        <strain evidence="2">4Y10</strain>
    </source>
</reference>
<organism evidence="2 3">
    <name type="scientific">Inhella gelatinilytica</name>
    <dbReference type="NCBI Taxonomy" id="2795030"/>
    <lineage>
        <taxon>Bacteria</taxon>
        <taxon>Pseudomonadati</taxon>
        <taxon>Pseudomonadota</taxon>
        <taxon>Betaproteobacteria</taxon>
        <taxon>Burkholderiales</taxon>
        <taxon>Sphaerotilaceae</taxon>
        <taxon>Inhella</taxon>
    </lineage>
</organism>